<dbReference type="SUPFAM" id="SSF51905">
    <property type="entry name" value="FAD/NAD(P)-binding domain"/>
    <property type="match status" value="1"/>
</dbReference>
<dbReference type="Gene3D" id="3.50.50.60">
    <property type="entry name" value="FAD/NAD(P)-binding domain"/>
    <property type="match status" value="1"/>
</dbReference>
<dbReference type="Pfam" id="PF01266">
    <property type="entry name" value="DAO"/>
    <property type="match status" value="1"/>
</dbReference>
<comment type="caution">
    <text evidence="2">The sequence shown here is derived from an EMBL/GenBank/DDBJ whole genome shotgun (WGS) entry which is preliminary data.</text>
</comment>
<dbReference type="PANTHER" id="PTHR13847:SF279">
    <property type="entry name" value="FAD DEPENDENT OXIDOREDUCTASE DOMAIN-CONTAINING PROTEIN-RELATED"/>
    <property type="match status" value="1"/>
</dbReference>
<dbReference type="GO" id="GO:0005737">
    <property type="term" value="C:cytoplasm"/>
    <property type="evidence" value="ECO:0007669"/>
    <property type="project" value="TreeGrafter"/>
</dbReference>
<dbReference type="InterPro" id="IPR006076">
    <property type="entry name" value="FAD-dep_OxRdtase"/>
</dbReference>
<dbReference type="AlphaFoldDB" id="A0A9P8PJT6"/>
<reference evidence="2" key="1">
    <citation type="journal article" date="2021" name="Open Biol.">
        <title>Shared evolutionary footprints suggest mitochondrial oxidative damage underlies multiple complex I losses in fungi.</title>
        <authorList>
            <person name="Schikora-Tamarit M.A."/>
            <person name="Marcet-Houben M."/>
            <person name="Nosek J."/>
            <person name="Gabaldon T."/>
        </authorList>
    </citation>
    <scope>NUCLEOTIDE SEQUENCE</scope>
    <source>
        <strain evidence="2">NCAIM Y.01608</strain>
    </source>
</reference>
<evidence type="ECO:0000313" key="2">
    <source>
        <dbReference type="EMBL" id="KAH3672612.1"/>
    </source>
</evidence>
<dbReference type="PANTHER" id="PTHR13847">
    <property type="entry name" value="SARCOSINE DEHYDROGENASE-RELATED"/>
    <property type="match status" value="1"/>
</dbReference>
<dbReference type="EMBL" id="JAEUBD010000753">
    <property type="protein sequence ID" value="KAH3672612.1"/>
    <property type="molecule type" value="Genomic_DNA"/>
</dbReference>
<keyword evidence="3" id="KW-1185">Reference proteome</keyword>
<name>A0A9P8PJT6_9ASCO</name>
<dbReference type="Proteomes" id="UP000788993">
    <property type="component" value="Unassembled WGS sequence"/>
</dbReference>
<evidence type="ECO:0000259" key="1">
    <source>
        <dbReference type="Pfam" id="PF01266"/>
    </source>
</evidence>
<proteinExistence type="predicted"/>
<dbReference type="Gene3D" id="3.30.9.10">
    <property type="entry name" value="D-Amino Acid Oxidase, subunit A, domain 2"/>
    <property type="match status" value="1"/>
</dbReference>
<gene>
    <name evidence="2" type="ORF">OGATHE_002257</name>
</gene>
<protein>
    <recommendedName>
        <fullName evidence="1">FAD dependent oxidoreductase domain-containing protein</fullName>
    </recommendedName>
</protein>
<feature type="domain" description="FAD dependent oxidoreductase" evidence="1">
    <location>
        <begin position="36"/>
        <end position="408"/>
    </location>
</feature>
<reference evidence="2" key="2">
    <citation type="submission" date="2021-01" db="EMBL/GenBank/DDBJ databases">
        <authorList>
            <person name="Schikora-Tamarit M.A."/>
        </authorList>
    </citation>
    <scope>NUCLEOTIDE SEQUENCE</scope>
    <source>
        <strain evidence="2">NCAIM Y.01608</strain>
    </source>
</reference>
<accession>A0A9P8PJT6</accession>
<sequence>MASYLPVENGTRSFWLSAETEFGSTRTTENLPSEVDVLIIGGGYSGATTAYYLLSGKNRPESVLLLEARTLCSGATGRNGGHFKPSFYSSSISHTAKYGQKACADITNFEMAHLKELREVLEKEKLDCEYIVTRGCDVYTSENGAQNAIANFHHMMENPYVENKHEFQLHIGDRAKVLSKMPNARACVTGPAGQLWPYKLIVALLEICATKGLNIQTNTPVLSTEKQKNGKYLVNTERGDVIAKSLVIATNAYTASIEPRFENKIVPIKGICSHIISSGPRAPAHLTNSYGLLLPQNSDYLINRPDGSVILGGAKECLFPFKERFYNVVDDSTLAPNAEDYFDGYMEKNFYSWQQSKSAVDKVWSGIMGYADDGLPYVGELEEKKFILAGFGGHGMPRILLCAKAVAKYMKGESSTFEVPRPFLVTPERMEGTENGVLASLQAIVKK</sequence>
<dbReference type="InterPro" id="IPR036188">
    <property type="entry name" value="FAD/NAD-bd_sf"/>
</dbReference>
<evidence type="ECO:0000313" key="3">
    <source>
        <dbReference type="Proteomes" id="UP000788993"/>
    </source>
</evidence>
<organism evidence="2 3">
    <name type="scientific">Ogataea polymorpha</name>
    <dbReference type="NCBI Taxonomy" id="460523"/>
    <lineage>
        <taxon>Eukaryota</taxon>
        <taxon>Fungi</taxon>
        <taxon>Dikarya</taxon>
        <taxon>Ascomycota</taxon>
        <taxon>Saccharomycotina</taxon>
        <taxon>Pichiomycetes</taxon>
        <taxon>Pichiales</taxon>
        <taxon>Pichiaceae</taxon>
        <taxon>Ogataea</taxon>
    </lineage>
</organism>